<name>A0A067PGD9_9AGAM</name>
<dbReference type="AlphaFoldDB" id="A0A067PGD9"/>
<evidence type="ECO:0000313" key="3">
    <source>
        <dbReference type="Proteomes" id="UP000027265"/>
    </source>
</evidence>
<accession>A0A067PGD9</accession>
<organism evidence="2 3">
    <name type="scientific">Jaapia argillacea MUCL 33604</name>
    <dbReference type="NCBI Taxonomy" id="933084"/>
    <lineage>
        <taxon>Eukaryota</taxon>
        <taxon>Fungi</taxon>
        <taxon>Dikarya</taxon>
        <taxon>Basidiomycota</taxon>
        <taxon>Agaricomycotina</taxon>
        <taxon>Agaricomycetes</taxon>
        <taxon>Agaricomycetidae</taxon>
        <taxon>Jaapiales</taxon>
        <taxon>Jaapiaceae</taxon>
        <taxon>Jaapia</taxon>
    </lineage>
</organism>
<dbReference type="InterPro" id="IPR027267">
    <property type="entry name" value="AH/BAR_dom_sf"/>
</dbReference>
<sequence length="328" mass="35249">MFKNNGTMVPTSPFSRRAPPDSLQNFIGAMESLLQSIETLSSDFGRSFETLKAWGAEEGGKEFQDFLVKCNSALTDPPSALALMSTHSRAILDNAKSMHSCRGRIKNLNRRSKALGSKADSTASKLKTGREDKDLKPALTALEQLQSEMGDVQTVIGGEDAKLKDFEKAMVVEFEHLIQPEVPSEPPAPTLICPDCNGPMSQTVPGSGYKQAVRGDRFSYSPGGHRDSSESWTITPTTSSTRLSLSRYRDTRSSYSLPPIPSMADFGSIAWDGTGTEPATAGASTSVFPSASTSDETDPPSAETLPRRSGKKRGTIASWVTVLSLSST</sequence>
<feature type="region of interest" description="Disordered" evidence="1">
    <location>
        <begin position="112"/>
        <end position="132"/>
    </location>
</feature>
<dbReference type="EMBL" id="KL197731">
    <property type="protein sequence ID" value="KDQ53869.1"/>
    <property type="molecule type" value="Genomic_DNA"/>
</dbReference>
<protein>
    <submittedName>
        <fullName evidence="2">Uncharacterized protein</fullName>
    </submittedName>
</protein>
<dbReference type="STRING" id="933084.A0A067PGD9"/>
<evidence type="ECO:0000313" key="2">
    <source>
        <dbReference type="EMBL" id="KDQ53869.1"/>
    </source>
</evidence>
<dbReference type="HOGENOM" id="CLU_847477_0_0_1"/>
<dbReference type="Proteomes" id="UP000027265">
    <property type="component" value="Unassembled WGS sequence"/>
</dbReference>
<keyword evidence="3" id="KW-1185">Reference proteome</keyword>
<feature type="region of interest" description="Disordered" evidence="1">
    <location>
        <begin position="275"/>
        <end position="312"/>
    </location>
</feature>
<reference evidence="3" key="1">
    <citation type="journal article" date="2014" name="Proc. Natl. Acad. Sci. U.S.A.">
        <title>Extensive sampling of basidiomycete genomes demonstrates inadequacy of the white-rot/brown-rot paradigm for wood decay fungi.</title>
        <authorList>
            <person name="Riley R."/>
            <person name="Salamov A.A."/>
            <person name="Brown D.W."/>
            <person name="Nagy L.G."/>
            <person name="Floudas D."/>
            <person name="Held B.W."/>
            <person name="Levasseur A."/>
            <person name="Lombard V."/>
            <person name="Morin E."/>
            <person name="Otillar R."/>
            <person name="Lindquist E.A."/>
            <person name="Sun H."/>
            <person name="LaButti K.M."/>
            <person name="Schmutz J."/>
            <person name="Jabbour D."/>
            <person name="Luo H."/>
            <person name="Baker S.E."/>
            <person name="Pisabarro A.G."/>
            <person name="Walton J.D."/>
            <person name="Blanchette R.A."/>
            <person name="Henrissat B."/>
            <person name="Martin F."/>
            <person name="Cullen D."/>
            <person name="Hibbett D.S."/>
            <person name="Grigoriev I.V."/>
        </authorList>
    </citation>
    <scope>NUCLEOTIDE SEQUENCE [LARGE SCALE GENOMIC DNA]</scope>
    <source>
        <strain evidence="3">MUCL 33604</strain>
    </source>
</reference>
<dbReference type="Gene3D" id="1.20.1270.60">
    <property type="entry name" value="Arfaptin homology (AH) domain/BAR domain"/>
    <property type="match status" value="1"/>
</dbReference>
<proteinExistence type="predicted"/>
<dbReference type="InParanoid" id="A0A067PGD9"/>
<feature type="compositionally biased region" description="Polar residues" evidence="1">
    <location>
        <begin position="282"/>
        <end position="294"/>
    </location>
</feature>
<evidence type="ECO:0000256" key="1">
    <source>
        <dbReference type="SAM" id="MobiDB-lite"/>
    </source>
</evidence>
<gene>
    <name evidence="2" type="ORF">JAAARDRAFT_414985</name>
</gene>